<accession>A0ABW8IST5</accession>
<dbReference type="CDD" id="cd14788">
    <property type="entry name" value="GumN"/>
    <property type="match status" value="1"/>
</dbReference>
<dbReference type="Proteomes" id="UP001620405">
    <property type="component" value="Unassembled WGS sequence"/>
</dbReference>
<dbReference type="RefSeq" id="WP_284398412.1">
    <property type="nucleotide sequence ID" value="NZ_BSNQ01000003.1"/>
</dbReference>
<evidence type="ECO:0000313" key="1">
    <source>
        <dbReference type="EMBL" id="MFK2873013.1"/>
    </source>
</evidence>
<reference evidence="1 2" key="1">
    <citation type="submission" date="2020-10" db="EMBL/GenBank/DDBJ databases">
        <title>Phylogeny of dyella-like bacteria.</title>
        <authorList>
            <person name="Fu J."/>
        </authorList>
    </citation>
    <scope>NUCLEOTIDE SEQUENCE [LARGE SCALE GENOMIC DNA]</scope>
    <source>
        <strain evidence="1 2">DHOB07</strain>
    </source>
</reference>
<comment type="caution">
    <text evidence="1">The sequence shown here is derived from an EMBL/GenBank/DDBJ whole genome shotgun (WGS) entry which is preliminary data.</text>
</comment>
<gene>
    <name evidence="1" type="ORF">ISP13_05665</name>
</gene>
<dbReference type="InterPro" id="IPR002816">
    <property type="entry name" value="TraB/PrgY/GumN_fam"/>
</dbReference>
<organism evidence="1 2">
    <name type="scientific">Dyella lipolytica</name>
    <dbReference type="NCBI Taxonomy" id="1867835"/>
    <lineage>
        <taxon>Bacteria</taxon>
        <taxon>Pseudomonadati</taxon>
        <taxon>Pseudomonadota</taxon>
        <taxon>Gammaproteobacteria</taxon>
        <taxon>Lysobacterales</taxon>
        <taxon>Rhodanobacteraceae</taxon>
        <taxon>Dyella</taxon>
    </lineage>
</organism>
<name>A0ABW8IST5_9GAMM</name>
<sequence length="322" mass="35653">MCTAHAQSSPPPLPPSNTIPKLAPVVVTGVLPGPALWKVSKGDHVMWILGLTSPVPKNMQWKSAEVEHRIATSQAVLKAPSLEIGVQTGFLRSMLMPTKSDMKNNPNDQTLQDVLTPELYRHWRMQKANYLPGNESVERMRPIFAGRELYESALKHHGLVDQYGLERTIYKKARRDRVDIVDTSYRLMLSDPGDSVRSLDKKSMDDQRCLGQILDALDQDLAQTTARANAWATGDIDTLKSVLAQAQQDACLSTVDDSPFAKALGLEDIEHRVEKSWISIAERALDQDTQTVAVLPIDQLLASNGYLSVLQSDGYVVEAPTE</sequence>
<dbReference type="Pfam" id="PF01963">
    <property type="entry name" value="TraB_PrgY_gumN"/>
    <property type="match status" value="1"/>
</dbReference>
<proteinExistence type="predicted"/>
<protein>
    <submittedName>
        <fullName evidence="1">TraB/GumN family protein</fullName>
    </submittedName>
</protein>
<keyword evidence="2" id="KW-1185">Reference proteome</keyword>
<evidence type="ECO:0000313" key="2">
    <source>
        <dbReference type="Proteomes" id="UP001620405"/>
    </source>
</evidence>
<dbReference type="EMBL" id="JADIKG010000011">
    <property type="protein sequence ID" value="MFK2873013.1"/>
    <property type="molecule type" value="Genomic_DNA"/>
</dbReference>